<organism evidence="2 3">
    <name type="scientific">Nocardioides soli</name>
    <dbReference type="NCBI Taxonomy" id="1036020"/>
    <lineage>
        <taxon>Bacteria</taxon>
        <taxon>Bacillati</taxon>
        <taxon>Actinomycetota</taxon>
        <taxon>Actinomycetes</taxon>
        <taxon>Propionibacteriales</taxon>
        <taxon>Nocardioidaceae</taxon>
        <taxon>Nocardioides</taxon>
    </lineage>
</organism>
<gene>
    <name evidence="1" type="ORF">FHU40_005245</name>
    <name evidence="2" type="ORF">FHU40_005622</name>
</gene>
<accession>A0A7W4W2L0</accession>
<protein>
    <submittedName>
        <fullName evidence="2">Uncharacterized protein</fullName>
    </submittedName>
</protein>
<dbReference type="EMBL" id="JACHWR010000022">
    <property type="protein sequence ID" value="MBB3045762.1"/>
    <property type="molecule type" value="Genomic_DNA"/>
</dbReference>
<dbReference type="AlphaFoldDB" id="A0A7W4W2L0"/>
<dbReference type="Proteomes" id="UP000589626">
    <property type="component" value="Unassembled WGS sequence"/>
</dbReference>
<proteinExistence type="predicted"/>
<evidence type="ECO:0000313" key="1">
    <source>
        <dbReference type="EMBL" id="MBB3045388.1"/>
    </source>
</evidence>
<name>A0A7W4W2L0_9ACTN</name>
<dbReference type="RefSeq" id="WP_183595386.1">
    <property type="nucleotide sequence ID" value="NZ_JACHWR010000006.1"/>
</dbReference>
<sequence>MEGEPESSTTGQVVLPTRRRRYGRVVIEIRDRRTEALVARSPEAVAYSTLAGFKRTARTLRWVDGAVELVPYIDILGRRGAQLQLGPNDGVAPLVLVDDGESAAGEPALPTEVVRSGEPSDSPSIVVLGGGPTNEVPDAYLDALHGCLLVIQDSHLDWWSDADRQQLEITYSFGDAPEVPVTRRTKDKLIARIHRNRKTLRAASDHVRLARADVIALLNVVGDKMRLGPPPDLRS</sequence>
<keyword evidence="3" id="KW-1185">Reference proteome</keyword>
<dbReference type="EMBL" id="JACHWR010000006">
    <property type="protein sequence ID" value="MBB3045388.1"/>
    <property type="molecule type" value="Genomic_DNA"/>
</dbReference>
<reference evidence="2 3" key="1">
    <citation type="submission" date="2020-08" db="EMBL/GenBank/DDBJ databases">
        <title>Sequencing the genomes of 1000 actinobacteria strains.</title>
        <authorList>
            <person name="Klenk H.-P."/>
        </authorList>
    </citation>
    <scope>NUCLEOTIDE SEQUENCE [LARGE SCALE GENOMIC DNA]</scope>
    <source>
        <strain evidence="2 3">DSM 105498</strain>
    </source>
</reference>
<evidence type="ECO:0000313" key="2">
    <source>
        <dbReference type="EMBL" id="MBB3045762.1"/>
    </source>
</evidence>
<evidence type="ECO:0000313" key="3">
    <source>
        <dbReference type="Proteomes" id="UP000589626"/>
    </source>
</evidence>
<comment type="caution">
    <text evidence="2">The sequence shown here is derived from an EMBL/GenBank/DDBJ whole genome shotgun (WGS) entry which is preliminary data.</text>
</comment>